<dbReference type="Proteomes" id="UP000321121">
    <property type="component" value="Unassembled WGS sequence"/>
</dbReference>
<feature type="region of interest" description="Disordered" evidence="2">
    <location>
        <begin position="193"/>
        <end position="212"/>
    </location>
</feature>
<dbReference type="PANTHER" id="PTHR44119:SF4">
    <property type="entry name" value="AEROBIC COBALTOCHELATASE SUBUNIT COBN"/>
    <property type="match status" value="1"/>
</dbReference>
<dbReference type="NCBIfam" id="TIGR02257">
    <property type="entry name" value="cobalto_cobN"/>
    <property type="match status" value="1"/>
</dbReference>
<dbReference type="InterPro" id="IPR003672">
    <property type="entry name" value="CobN/Mg_chltase"/>
</dbReference>
<comment type="caution">
    <text evidence="4">The sequence shown here is derived from an EMBL/GenBank/DDBJ whole genome shotgun (WGS) entry which is preliminary data.</text>
</comment>
<protein>
    <recommendedName>
        <fullName evidence="1">Cobaltochelatase subunit CobN</fullName>
        <ecNumber evidence="1">6.6.1.2</ecNumber>
    </recommendedName>
</protein>
<dbReference type="CDD" id="cd10150">
    <property type="entry name" value="CobN_like"/>
    <property type="match status" value="1"/>
</dbReference>
<accession>A0ABQ0TZR2</accession>
<evidence type="ECO:0000313" key="5">
    <source>
        <dbReference type="Proteomes" id="UP000321121"/>
    </source>
</evidence>
<organism evidence="4 5">
    <name type="scientific">Halomonas halophila</name>
    <dbReference type="NCBI Taxonomy" id="29573"/>
    <lineage>
        <taxon>Bacteria</taxon>
        <taxon>Pseudomonadati</taxon>
        <taxon>Pseudomonadota</taxon>
        <taxon>Gammaproteobacteria</taxon>
        <taxon>Oceanospirillales</taxon>
        <taxon>Halomonadaceae</taxon>
        <taxon>Halomonas</taxon>
    </lineage>
</organism>
<proteinExistence type="predicted"/>
<dbReference type="InterPro" id="IPR011953">
    <property type="entry name" value="Cobalto_CobN"/>
</dbReference>
<dbReference type="EC" id="6.6.1.2" evidence="1"/>
<evidence type="ECO:0000256" key="2">
    <source>
        <dbReference type="SAM" id="MobiDB-lite"/>
    </source>
</evidence>
<sequence>MHLFAAKPGGFVDDEGIVDLQQTPAEVVILSAADSSLSALAQAVERLGDAFPSVRLANWMNLVKPAAYDLYEDRVLEHARLVIVSLLGGSAYWQYGFDRLRAWAAADPTRQLLLVPGCDAPDDALLEASSVPVESARRVWRYLREGGADNAEQLLRFVGAECLDAPLEWREPRAIPPALIYLSLSKAPDPALSGAPDTALSQAPESAPRAGQEATLADWEAQRDSVRPVCLLLFYRSHLQGANTAVLDGLIAALEAEGLAPLAVAVASLKEDACVAFVDHLIERTGAGLVVNTTGFSVNREPDEGTLDAGAFCDDGADEASGLFAGRPVVLQAILASSPEDDWRDKAAGLHSRDVAMQVVLPEMDGRVITRAVGFKAEAHYSERCQLSVTRHEPHPERAAFVAELARRYARLRHTANADKRLALVLANYPTRDGRIGNGVGLDTPASTVNLLRALEGAGYPLADLPEDGNELVRRLQASVTNDPQSLAWRGSWQSLGVDDYLAWFRTLPASLQEAVWRRWGAPEDDPKHRQGRLLIAGIRLGETFVGIQPARDIDAGPDADPVRSYHDTELVPPHSYLAFYLWLREHYRVDAVIHVGKHGNLEWLPGKSTALSAECWPDVALGPLPHFYPFIVNDPGEGAQAKRRSQAVIIDHLMPPLARAELYGELAELESLTDEYYQALGMDPRREALLRERILEHLKRTGIDAELNPSAGEGEDACQGDDERLLNELDTFLCDIKEAQIRHGLHVLGTLPPADKRAATLVAILRLPRGEGLERQGLLHALADDLGLREADGQDKCFDPLTAGAEPWQGPRPAALSELAELDDAPWRSAADTRERLETLAERLVEGYVLAPGDLEGLARDWPATAALCRHARDGLWAAMRHGAEREIGALLDGLDGLAVPPGPSGAPSRGRLDVLPTGRNFFSVDNRAVPSPAAWSLGEASAQAFVERYLQDHGDYPRRLGLSIWGTATMRTGGDDIAQALALMGVRPIWSLGSQRVIDVEVIPSMLLGRPRVDVTLRVSGFFRDAFPHVIRLFDAAVRAVADYHEPGDGNTIRAAVEARRGELEAAGLSPEAAEQEAGFRVFGSRPGEYGTGLDRLVDTRAWDDADELAEAYVAAGAYAYGQFPESGAAARRAFTHRLEGLQAVLHNQDNREHDILDSSTYYAFQGGMANAGRALGGEAPAVYHADHANPARPRIRTLQEEITRVVRSRVLNPKWIEAMREHGYKGAFEMAATVDTLFAYDATTDLVPDHQYAQVSDALVFDDANQRFLREHNAAALEEMAERLLEAVQRGLWEDAGERAEALQDLLLEFDERREGMS</sequence>
<dbReference type="RefSeq" id="WP_146907188.1">
    <property type="nucleotide sequence ID" value="NZ_BJUS01000001.1"/>
</dbReference>
<keyword evidence="5" id="KW-1185">Reference proteome</keyword>
<dbReference type="Pfam" id="PF02514">
    <property type="entry name" value="CobN-Mg_chel"/>
    <property type="match status" value="1"/>
</dbReference>
<evidence type="ECO:0000259" key="3">
    <source>
        <dbReference type="Pfam" id="PF02514"/>
    </source>
</evidence>
<name>A0ABQ0TZR2_9GAMM</name>
<dbReference type="PANTHER" id="PTHR44119">
    <property type="entry name" value="MAGNESIUM-CHELATASE SUBUNIT CHLH, CHLOROPLASTIC"/>
    <property type="match status" value="1"/>
</dbReference>
<gene>
    <name evidence="4" type="primary">cobN</name>
    <name evidence="4" type="ORF">HHA04nite_00660</name>
</gene>
<dbReference type="EMBL" id="BJUS01000001">
    <property type="protein sequence ID" value="GEK71522.1"/>
    <property type="molecule type" value="Genomic_DNA"/>
</dbReference>
<evidence type="ECO:0000313" key="4">
    <source>
        <dbReference type="EMBL" id="GEK71522.1"/>
    </source>
</evidence>
<evidence type="ECO:0000256" key="1">
    <source>
        <dbReference type="NCBIfam" id="TIGR02257"/>
    </source>
</evidence>
<feature type="domain" description="CobN/magnesium chelatase" evidence="3">
    <location>
        <begin position="140"/>
        <end position="1301"/>
    </location>
</feature>
<reference evidence="4 5" key="1">
    <citation type="submission" date="2019-07" db="EMBL/GenBank/DDBJ databases">
        <title>Whole genome shotgun sequence of Halomonas halophila NBRC 102604.</title>
        <authorList>
            <person name="Hosoyama A."/>
            <person name="Uohara A."/>
            <person name="Ohji S."/>
            <person name="Ichikawa N."/>
        </authorList>
    </citation>
    <scope>NUCLEOTIDE SEQUENCE [LARGE SCALE GENOMIC DNA]</scope>
    <source>
        <strain evidence="4 5">NBRC 102604</strain>
    </source>
</reference>